<sequence length="379" mass="42108">MEQLTCVDLFSGCGGFGLGAEQAGYKILAAVDNDSDLQSAYKLNFPKTWTMQADIEQLDRSAWSFLLGRGKPRLDLLIGGPPCQGFSRIGLRQKNDPRNTLVGHYFRHVRLLKPRAFVMENVEGLMDEVNIGFLENALDGLPNYYNVVGPIVVNAADLGAPTKRRRVIVVGYDKRDVDCFGVAGLEKLKSARKVTVREAISDLPAPIPMSKDRADYGWSRFAPSNGDKLSEYAYKCRSMPGQNLGWHNALTELTQGRLSGLFTTKHSQEVMDRFIETEQGVIEPISRYPKLAWNGQCPTLRAGTGADKGSFQAMRPIHPTQPRVITVREAARLQGFPDWFVFHPTKWHSFRMIGNSVSPIVSQAVLSLLHSNSTLRVAA</sequence>
<comment type="similarity">
    <text evidence="6 7">Belongs to the class I-like SAM-binding methyltransferase superfamily. C5-methyltransferase family.</text>
</comment>
<dbReference type="KEGG" id="acoa:RB602_12470"/>
<feature type="active site" evidence="6">
    <location>
        <position position="83"/>
    </location>
</feature>
<dbReference type="Pfam" id="PF00145">
    <property type="entry name" value="DNA_methylase"/>
    <property type="match status" value="1"/>
</dbReference>
<keyword evidence="2 6" id="KW-0808">Transferase</keyword>
<dbReference type="PANTHER" id="PTHR10629:SF52">
    <property type="entry name" value="DNA (CYTOSINE-5)-METHYLTRANSFERASE 1"/>
    <property type="match status" value="1"/>
</dbReference>
<evidence type="ECO:0000256" key="2">
    <source>
        <dbReference type="ARBA" id="ARBA00022679"/>
    </source>
</evidence>
<organism evidence="9 10">
    <name type="scientific">Alterisphingorhabdus coralli</name>
    <dbReference type="NCBI Taxonomy" id="3071408"/>
    <lineage>
        <taxon>Bacteria</taxon>
        <taxon>Pseudomonadati</taxon>
        <taxon>Pseudomonadota</taxon>
        <taxon>Alphaproteobacteria</taxon>
        <taxon>Sphingomonadales</taxon>
        <taxon>Sphingomonadaceae</taxon>
        <taxon>Alterisphingorhabdus (ex Yan et al. 2024)</taxon>
    </lineage>
</organism>
<dbReference type="RefSeq" id="WP_317080912.1">
    <property type="nucleotide sequence ID" value="NZ_CP136594.1"/>
</dbReference>
<keyword evidence="10" id="KW-1185">Reference proteome</keyword>
<keyword evidence="4" id="KW-0680">Restriction system</keyword>
<dbReference type="PANTHER" id="PTHR10629">
    <property type="entry name" value="CYTOSINE-SPECIFIC METHYLTRANSFERASE"/>
    <property type="match status" value="1"/>
</dbReference>
<dbReference type="NCBIfam" id="TIGR00675">
    <property type="entry name" value="dcm"/>
    <property type="match status" value="1"/>
</dbReference>
<dbReference type="InterPro" id="IPR029063">
    <property type="entry name" value="SAM-dependent_MTases_sf"/>
</dbReference>
<dbReference type="GO" id="GO:0032259">
    <property type="term" value="P:methylation"/>
    <property type="evidence" value="ECO:0007669"/>
    <property type="project" value="UniProtKB-KW"/>
</dbReference>
<dbReference type="AlphaFoldDB" id="A0AA97F7S6"/>
<evidence type="ECO:0000256" key="8">
    <source>
        <dbReference type="RuleBase" id="RU000417"/>
    </source>
</evidence>
<evidence type="ECO:0000256" key="3">
    <source>
        <dbReference type="ARBA" id="ARBA00022691"/>
    </source>
</evidence>
<protein>
    <recommendedName>
        <fullName evidence="8">Cytosine-specific methyltransferase</fullName>
        <ecNumber evidence="8">2.1.1.37</ecNumber>
    </recommendedName>
</protein>
<dbReference type="EMBL" id="CP136594">
    <property type="protein sequence ID" value="WOE74652.1"/>
    <property type="molecule type" value="Genomic_DNA"/>
</dbReference>
<name>A0AA97F7S6_9SPHN</name>
<evidence type="ECO:0000256" key="5">
    <source>
        <dbReference type="ARBA" id="ARBA00047422"/>
    </source>
</evidence>
<dbReference type="InterPro" id="IPR031303">
    <property type="entry name" value="C5_meth_CS"/>
</dbReference>
<dbReference type="GO" id="GO:0009307">
    <property type="term" value="P:DNA restriction-modification system"/>
    <property type="evidence" value="ECO:0007669"/>
    <property type="project" value="UniProtKB-KW"/>
</dbReference>
<dbReference type="EC" id="2.1.1.37" evidence="8"/>
<dbReference type="InterPro" id="IPR050390">
    <property type="entry name" value="C5-Methyltransferase"/>
</dbReference>
<reference evidence="9 10" key="1">
    <citation type="submission" date="2023-10" db="EMBL/GenBank/DDBJ databases">
        <title>Complete genome sequence of a Sphingomonadaceae bacterium.</title>
        <authorList>
            <person name="Yan C."/>
        </authorList>
    </citation>
    <scope>NUCLEOTIDE SEQUENCE [LARGE SCALE GENOMIC DNA]</scope>
    <source>
        <strain evidence="9 10">SCSIO 66989</strain>
    </source>
</reference>
<proteinExistence type="inferred from homology"/>
<keyword evidence="3 6" id="KW-0949">S-adenosyl-L-methionine</keyword>
<evidence type="ECO:0000256" key="4">
    <source>
        <dbReference type="ARBA" id="ARBA00022747"/>
    </source>
</evidence>
<dbReference type="Proteomes" id="UP001302429">
    <property type="component" value="Chromosome"/>
</dbReference>
<evidence type="ECO:0000256" key="7">
    <source>
        <dbReference type="RuleBase" id="RU000416"/>
    </source>
</evidence>
<dbReference type="GO" id="GO:0003886">
    <property type="term" value="F:DNA (cytosine-5-)-methyltransferase activity"/>
    <property type="evidence" value="ECO:0007669"/>
    <property type="project" value="UniProtKB-EC"/>
</dbReference>
<keyword evidence="1 6" id="KW-0489">Methyltransferase</keyword>
<gene>
    <name evidence="9" type="ORF">RB602_12470</name>
</gene>
<dbReference type="PROSITE" id="PS51679">
    <property type="entry name" value="SAM_MT_C5"/>
    <property type="match status" value="1"/>
</dbReference>
<dbReference type="PROSITE" id="PS00095">
    <property type="entry name" value="C5_MTASE_2"/>
    <property type="match status" value="1"/>
</dbReference>
<dbReference type="InterPro" id="IPR018117">
    <property type="entry name" value="C5_DNA_meth_AS"/>
</dbReference>
<evidence type="ECO:0000256" key="1">
    <source>
        <dbReference type="ARBA" id="ARBA00022603"/>
    </source>
</evidence>
<accession>A0AA97F7S6</accession>
<dbReference type="PRINTS" id="PR00105">
    <property type="entry name" value="C5METTRFRASE"/>
</dbReference>
<evidence type="ECO:0000256" key="6">
    <source>
        <dbReference type="PROSITE-ProRule" id="PRU01016"/>
    </source>
</evidence>
<dbReference type="SUPFAM" id="SSF53335">
    <property type="entry name" value="S-adenosyl-L-methionine-dependent methyltransferases"/>
    <property type="match status" value="1"/>
</dbReference>
<dbReference type="REBASE" id="768730">
    <property type="entry name" value="M.Psp66989ORF12470P"/>
</dbReference>
<evidence type="ECO:0000313" key="10">
    <source>
        <dbReference type="Proteomes" id="UP001302429"/>
    </source>
</evidence>
<comment type="catalytic activity">
    <reaction evidence="5 8">
        <text>a 2'-deoxycytidine in DNA + S-adenosyl-L-methionine = a 5-methyl-2'-deoxycytidine in DNA + S-adenosyl-L-homocysteine + H(+)</text>
        <dbReference type="Rhea" id="RHEA:13681"/>
        <dbReference type="Rhea" id="RHEA-COMP:11369"/>
        <dbReference type="Rhea" id="RHEA-COMP:11370"/>
        <dbReference type="ChEBI" id="CHEBI:15378"/>
        <dbReference type="ChEBI" id="CHEBI:57856"/>
        <dbReference type="ChEBI" id="CHEBI:59789"/>
        <dbReference type="ChEBI" id="CHEBI:85452"/>
        <dbReference type="ChEBI" id="CHEBI:85454"/>
        <dbReference type="EC" id="2.1.1.37"/>
    </reaction>
</comment>
<dbReference type="Gene3D" id="3.90.120.10">
    <property type="entry name" value="DNA Methylase, subunit A, domain 2"/>
    <property type="match status" value="1"/>
</dbReference>
<dbReference type="PROSITE" id="PS00094">
    <property type="entry name" value="C5_MTASE_1"/>
    <property type="match status" value="1"/>
</dbReference>
<dbReference type="Gene3D" id="3.40.50.150">
    <property type="entry name" value="Vaccinia Virus protein VP39"/>
    <property type="match status" value="1"/>
</dbReference>
<evidence type="ECO:0000313" key="9">
    <source>
        <dbReference type="EMBL" id="WOE74652.1"/>
    </source>
</evidence>
<dbReference type="InterPro" id="IPR001525">
    <property type="entry name" value="C5_MeTfrase"/>
</dbReference>